<proteinExistence type="predicted"/>
<protein>
    <recommendedName>
        <fullName evidence="5">DUF1329 domain-containing protein</fullName>
    </recommendedName>
</protein>
<feature type="compositionally biased region" description="Basic and acidic residues" evidence="1">
    <location>
        <begin position="67"/>
        <end position="77"/>
    </location>
</feature>
<dbReference type="AlphaFoldDB" id="W8R4A6"/>
<sequence length="448" mass="50411">MKLRLTAITFALLTSMIHPAMAAVSQEEAAKLGNQLTPLGAEKAGNAAGTIPEWTGGFQGSIEGDTPEGRRGDPFKGEKPLYTVTAQNMDQYADVLTDGVKAMLQKYPDTYRLNVYPTHRTASAPDWVYKNTAQNAVRGELDGSIPKNVYGGIPFPIPKDGQEAIWNHKLAWRGSSWEVALNQYQITGDGKLIKTTNAKLRQRMPYYFEEGSAEDFEGYFWDLNIETLGPPIRAGELVVARQNVDEDVTKTYTYLSGQRRVRRVPNACCDQPTPTTAGLMFYDELSVFSGKTSDFNWKLVGKKELLVPYNENKFLQAKESDIVTGQHLNPEHVRWELHRVWVVEANLAEGERHQAPRSVYYLDEDTWQAALGDRWDSDGKLWKTLWMFNYVMPGIGGAVQQTFGYNDLLSNTAYIANVMNDQSYHQKETERWPTVIFTSDGLAAQGVR</sequence>
<evidence type="ECO:0000256" key="2">
    <source>
        <dbReference type="SAM" id="SignalP"/>
    </source>
</evidence>
<evidence type="ECO:0000256" key="1">
    <source>
        <dbReference type="SAM" id="MobiDB-lite"/>
    </source>
</evidence>
<feature type="region of interest" description="Disordered" evidence="1">
    <location>
        <begin position="50"/>
        <end position="77"/>
    </location>
</feature>
<dbReference type="OrthoDB" id="178023at2"/>
<dbReference type="KEGG" id="pstt:CH92_04295"/>
<dbReference type="PATRIC" id="fig|316.77.peg.850"/>
<dbReference type="Proteomes" id="UP000019522">
    <property type="component" value="Chromosome"/>
</dbReference>
<dbReference type="CDD" id="cd16329">
    <property type="entry name" value="LolA_like"/>
    <property type="match status" value="1"/>
</dbReference>
<evidence type="ECO:0008006" key="5">
    <source>
        <dbReference type="Google" id="ProtNLM"/>
    </source>
</evidence>
<organism evidence="3 4">
    <name type="scientific">Stutzerimonas stutzeri</name>
    <name type="common">Pseudomonas stutzeri</name>
    <dbReference type="NCBI Taxonomy" id="316"/>
    <lineage>
        <taxon>Bacteria</taxon>
        <taxon>Pseudomonadati</taxon>
        <taxon>Pseudomonadota</taxon>
        <taxon>Gammaproteobacteria</taxon>
        <taxon>Pseudomonadales</taxon>
        <taxon>Pseudomonadaceae</taxon>
        <taxon>Stutzerimonas</taxon>
    </lineage>
</organism>
<feature type="chain" id="PRO_5004914834" description="DUF1329 domain-containing protein" evidence="2">
    <location>
        <begin position="23"/>
        <end position="448"/>
    </location>
</feature>
<dbReference type="RefSeq" id="WP_025240524.1">
    <property type="nucleotide sequence ID" value="NZ_CP007441.1"/>
</dbReference>
<dbReference type="InterPro" id="IPR010752">
    <property type="entry name" value="DUF1329"/>
</dbReference>
<dbReference type="Gene3D" id="2.50.20.10">
    <property type="entry name" value="Lipoprotein localisation LolA/LolB/LppX"/>
    <property type="match status" value="1"/>
</dbReference>
<dbReference type="EMBL" id="CP007441">
    <property type="protein sequence ID" value="AHL74348.1"/>
    <property type="molecule type" value="Genomic_DNA"/>
</dbReference>
<evidence type="ECO:0000313" key="3">
    <source>
        <dbReference type="EMBL" id="AHL74348.1"/>
    </source>
</evidence>
<accession>W8R4A6</accession>
<evidence type="ECO:0000313" key="4">
    <source>
        <dbReference type="Proteomes" id="UP000019522"/>
    </source>
</evidence>
<reference evidence="4" key="1">
    <citation type="journal article" date="2014" name="Genome Announc.">
        <title>Complete Genome Sequence of the Highly Transformable Pseudomonas stutzeri Strain 28a24.</title>
        <authorList>
            <person name="Smith B.A."/>
            <person name="Dougherty K.M."/>
            <person name="Baltrus D.A."/>
        </authorList>
    </citation>
    <scope>NUCLEOTIDE SEQUENCE [LARGE SCALE GENOMIC DNA]</scope>
    <source>
        <strain evidence="4">28a24</strain>
    </source>
</reference>
<feature type="signal peptide" evidence="2">
    <location>
        <begin position="1"/>
        <end position="22"/>
    </location>
</feature>
<dbReference type="Pfam" id="PF07044">
    <property type="entry name" value="DUF1329"/>
    <property type="match status" value="1"/>
</dbReference>
<reference evidence="3 4" key="2">
    <citation type="submission" date="2014-03" db="EMBL/GenBank/DDBJ databases">
        <authorList>
            <person name="Baltrus D."/>
            <person name="Dougherty K."/>
        </authorList>
    </citation>
    <scope>NUCLEOTIDE SEQUENCE</scope>
    <source>
        <strain evidence="3 4">28a24</strain>
    </source>
</reference>
<keyword evidence="2" id="KW-0732">Signal</keyword>
<gene>
    <name evidence="3" type="ORF">CH92_04295</name>
</gene>
<name>W8R4A6_STUST</name>